<accession>A0A371J702</accession>
<name>A0A371J702_9FIRM</name>
<feature type="non-terminal residue" evidence="1">
    <location>
        <position position="72"/>
    </location>
</feature>
<sequence length="72" mass="8532">MGRGAKIKEKVRKLKILHKNNTPLEVINYRNIVLCYLDENCVSKGSYEKFQGIQCIYINEKLCDFERRMTYA</sequence>
<protein>
    <submittedName>
        <fullName evidence="1">Uncharacterized protein</fullName>
    </submittedName>
</protein>
<comment type="caution">
    <text evidence="1">The sequence shown here is derived from an EMBL/GenBank/DDBJ whole genome shotgun (WGS) entry which is preliminary data.</text>
</comment>
<dbReference type="AlphaFoldDB" id="A0A371J702"/>
<gene>
    <name evidence="1" type="ORF">CHL78_005930</name>
</gene>
<dbReference type="Proteomes" id="UP000215694">
    <property type="component" value="Unassembled WGS sequence"/>
</dbReference>
<dbReference type="RefSeq" id="WP_147295798.1">
    <property type="nucleotide sequence ID" value="NZ_NOJY02000007.1"/>
</dbReference>
<dbReference type="EMBL" id="NOJY02000007">
    <property type="protein sequence ID" value="RDY28436.1"/>
    <property type="molecule type" value="Genomic_DNA"/>
</dbReference>
<reference evidence="1 2" key="1">
    <citation type="journal article" date="2017" name="Genome Announc.">
        <title>Draft Genome Sequence of Romboutsia weinsteinii sp. nov. Strain CCRI-19649(T) Isolated from Surface Water.</title>
        <authorList>
            <person name="Maheux A.F."/>
            <person name="Boudreau D.K."/>
            <person name="Berube E."/>
            <person name="Boissinot M."/>
            <person name="Cantin P."/>
            <person name="Raymond F."/>
            <person name="Corbeil J."/>
            <person name="Omar R.F."/>
            <person name="Bergeron M.G."/>
        </authorList>
    </citation>
    <scope>NUCLEOTIDE SEQUENCE [LARGE SCALE GENOMIC DNA]</scope>
    <source>
        <strain evidence="1 2">CCRI-19649</strain>
    </source>
</reference>
<proteinExistence type="predicted"/>
<evidence type="ECO:0000313" key="2">
    <source>
        <dbReference type="Proteomes" id="UP000215694"/>
    </source>
</evidence>
<organism evidence="1 2">
    <name type="scientific">Romboutsia weinsteinii</name>
    <dbReference type="NCBI Taxonomy" id="2020949"/>
    <lineage>
        <taxon>Bacteria</taxon>
        <taxon>Bacillati</taxon>
        <taxon>Bacillota</taxon>
        <taxon>Clostridia</taxon>
        <taxon>Peptostreptococcales</taxon>
        <taxon>Peptostreptococcaceae</taxon>
        <taxon>Romboutsia</taxon>
    </lineage>
</organism>
<evidence type="ECO:0000313" key="1">
    <source>
        <dbReference type="EMBL" id="RDY28436.1"/>
    </source>
</evidence>
<keyword evidence="2" id="KW-1185">Reference proteome</keyword>